<gene>
    <name evidence="1" type="ORF">BU14_0261s0005</name>
</gene>
<accession>A0A1X6P2N9</accession>
<dbReference type="AlphaFoldDB" id="A0A1X6P2N9"/>
<proteinExistence type="predicted"/>
<sequence>MHGAGCSLSAEAGATHAGAVTLIFAPGSVFTRVPGASLPRPRANVALSRCVGGRVRRSRRFVRQRPCVASRADGGRSFWWRGGGDECEWQRSWDNFWGHHSVIFAMRLAADAKISLPLSPASGPAVKAAHATAAIFHHLCSLLIPTARTSHRRCRRGRRCRILCYLSLPVTLPLPTAPGHLLKTLATILAVTNDAVASSCAFMARQPHKGSVTSRPLLIWWTALRLQRLWSRWR</sequence>
<organism evidence="1 2">
    <name type="scientific">Porphyra umbilicalis</name>
    <name type="common">Purple laver</name>
    <name type="synonym">Red alga</name>
    <dbReference type="NCBI Taxonomy" id="2786"/>
    <lineage>
        <taxon>Eukaryota</taxon>
        <taxon>Rhodophyta</taxon>
        <taxon>Bangiophyceae</taxon>
        <taxon>Bangiales</taxon>
        <taxon>Bangiaceae</taxon>
        <taxon>Porphyra</taxon>
    </lineage>
</organism>
<protein>
    <submittedName>
        <fullName evidence="1">Uncharacterized protein</fullName>
    </submittedName>
</protein>
<evidence type="ECO:0000313" key="1">
    <source>
        <dbReference type="EMBL" id="OSX74913.1"/>
    </source>
</evidence>
<reference evidence="1 2" key="1">
    <citation type="submission" date="2017-03" db="EMBL/GenBank/DDBJ databases">
        <title>WGS assembly of Porphyra umbilicalis.</title>
        <authorList>
            <person name="Brawley S.H."/>
            <person name="Blouin N.A."/>
            <person name="Ficko-Blean E."/>
            <person name="Wheeler G.L."/>
            <person name="Lohr M."/>
            <person name="Goodson H.V."/>
            <person name="Jenkins J.W."/>
            <person name="Blaby-Haas C.E."/>
            <person name="Helliwell K.E."/>
            <person name="Chan C."/>
            <person name="Marriage T."/>
            <person name="Bhattacharya D."/>
            <person name="Klein A.S."/>
            <person name="Badis Y."/>
            <person name="Brodie J."/>
            <person name="Cao Y."/>
            <person name="Collen J."/>
            <person name="Dittami S.M."/>
            <person name="Gachon C.M."/>
            <person name="Green B.R."/>
            <person name="Karpowicz S."/>
            <person name="Kim J.W."/>
            <person name="Kudahl U."/>
            <person name="Lin S."/>
            <person name="Michel G."/>
            <person name="Mittag M."/>
            <person name="Olson B.J."/>
            <person name="Pangilinan J."/>
            <person name="Peng Y."/>
            <person name="Qiu H."/>
            <person name="Shu S."/>
            <person name="Singer J.T."/>
            <person name="Smith A.G."/>
            <person name="Sprecher B.N."/>
            <person name="Wagner V."/>
            <person name="Wang W."/>
            <person name="Wang Z.-Y."/>
            <person name="Yan J."/>
            <person name="Yarish C."/>
            <person name="Zoeuner-Riek S."/>
            <person name="Zhuang Y."/>
            <person name="Zou Y."/>
            <person name="Lindquist E.A."/>
            <person name="Grimwood J."/>
            <person name="Barry K."/>
            <person name="Rokhsar D.S."/>
            <person name="Schmutz J."/>
            <person name="Stiller J.W."/>
            <person name="Grossman A.R."/>
            <person name="Prochnik S.E."/>
        </authorList>
    </citation>
    <scope>NUCLEOTIDE SEQUENCE [LARGE SCALE GENOMIC DNA]</scope>
    <source>
        <strain evidence="1">4086291</strain>
    </source>
</reference>
<keyword evidence="2" id="KW-1185">Reference proteome</keyword>
<dbReference type="Proteomes" id="UP000218209">
    <property type="component" value="Unassembled WGS sequence"/>
</dbReference>
<dbReference type="EMBL" id="KV918924">
    <property type="protein sequence ID" value="OSX74913.1"/>
    <property type="molecule type" value="Genomic_DNA"/>
</dbReference>
<evidence type="ECO:0000313" key="2">
    <source>
        <dbReference type="Proteomes" id="UP000218209"/>
    </source>
</evidence>
<name>A0A1X6P2N9_PORUM</name>